<dbReference type="Pfam" id="PF02181">
    <property type="entry name" value="FH2"/>
    <property type="match status" value="1"/>
</dbReference>
<dbReference type="PROSITE" id="PS51444">
    <property type="entry name" value="FH2"/>
    <property type="match status" value="1"/>
</dbReference>
<dbReference type="AlphaFoldDB" id="A0AAW0Y6C8"/>
<evidence type="ECO:0000313" key="3">
    <source>
        <dbReference type="Proteomes" id="UP001445076"/>
    </source>
</evidence>
<reference evidence="2 3" key="1">
    <citation type="journal article" date="2024" name="BMC Genomics">
        <title>Genome assembly of redclaw crayfish (Cherax quadricarinatus) provides insights into its immune adaptation and hypoxia tolerance.</title>
        <authorList>
            <person name="Liu Z."/>
            <person name="Zheng J."/>
            <person name="Li H."/>
            <person name="Fang K."/>
            <person name="Wang S."/>
            <person name="He J."/>
            <person name="Zhou D."/>
            <person name="Weng S."/>
            <person name="Chi M."/>
            <person name="Gu Z."/>
            <person name="He J."/>
            <person name="Li F."/>
            <person name="Wang M."/>
        </authorList>
    </citation>
    <scope>NUCLEOTIDE SEQUENCE [LARGE SCALE GENOMIC DNA]</scope>
    <source>
        <strain evidence="2">ZL_2023a</strain>
    </source>
</reference>
<protein>
    <recommendedName>
        <fullName evidence="1">FH2 domain-containing protein</fullName>
    </recommendedName>
</protein>
<name>A0AAW0Y6C8_CHEQU</name>
<comment type="caution">
    <text evidence="2">The sequence shown here is derived from an EMBL/GenBank/DDBJ whole genome shotgun (WGS) entry which is preliminary data.</text>
</comment>
<dbReference type="EMBL" id="JARKIK010000005">
    <property type="protein sequence ID" value="KAK8751582.1"/>
    <property type="molecule type" value="Genomic_DNA"/>
</dbReference>
<proteinExistence type="predicted"/>
<accession>A0AAW0Y6C8</accession>
<feature type="non-terminal residue" evidence="2">
    <location>
        <position position="1"/>
    </location>
</feature>
<dbReference type="SUPFAM" id="SSF101447">
    <property type="entry name" value="Formin homology 2 domain (FH2 domain)"/>
    <property type="match status" value="1"/>
</dbReference>
<dbReference type="Proteomes" id="UP001445076">
    <property type="component" value="Unassembled WGS sequence"/>
</dbReference>
<dbReference type="InterPro" id="IPR015425">
    <property type="entry name" value="FH2_Formin"/>
</dbReference>
<dbReference type="InterPro" id="IPR042201">
    <property type="entry name" value="FH2_Formin_sf"/>
</dbReference>
<dbReference type="Gene3D" id="1.20.58.2220">
    <property type="entry name" value="Formin, FH2 domain"/>
    <property type="match status" value="1"/>
</dbReference>
<evidence type="ECO:0000313" key="2">
    <source>
        <dbReference type="EMBL" id="KAK8751582.1"/>
    </source>
</evidence>
<dbReference type="PANTHER" id="PTHR45725">
    <property type="entry name" value="FORMIN HOMOLOGY 2 FAMILY MEMBER"/>
    <property type="match status" value="1"/>
</dbReference>
<dbReference type="PANTHER" id="PTHR45725:SF1">
    <property type="entry name" value="DISHEVELLED ASSOCIATED ACTIVATOR OF MORPHOGENESIS, ISOFORM D"/>
    <property type="match status" value="1"/>
</dbReference>
<gene>
    <name evidence="2" type="ORF">OTU49_009240</name>
</gene>
<keyword evidence="3" id="KW-1185">Reference proteome</keyword>
<feature type="non-terminal residue" evidence="2">
    <location>
        <position position="134"/>
    </location>
</feature>
<sequence length="134" mass="15454">KKFIEVVLAFGNYMNRGARGGAYGFRVSSLNKLTDTKSSNNRSITLLHYMIRVCEKQWRDILRLDEDFPNIKEAGKVNITELEKEISSLRQGLDFIEREVTWHRGQGSPPPGDRFRLAMNEFTALAKDKFTNLE</sequence>
<evidence type="ECO:0000259" key="1">
    <source>
        <dbReference type="PROSITE" id="PS51444"/>
    </source>
</evidence>
<feature type="domain" description="FH2" evidence="1">
    <location>
        <begin position="1"/>
        <end position="134"/>
    </location>
</feature>
<dbReference type="InterPro" id="IPR051425">
    <property type="entry name" value="Formin_Homology"/>
</dbReference>
<organism evidence="2 3">
    <name type="scientific">Cherax quadricarinatus</name>
    <name type="common">Australian red claw crayfish</name>
    <dbReference type="NCBI Taxonomy" id="27406"/>
    <lineage>
        <taxon>Eukaryota</taxon>
        <taxon>Metazoa</taxon>
        <taxon>Ecdysozoa</taxon>
        <taxon>Arthropoda</taxon>
        <taxon>Crustacea</taxon>
        <taxon>Multicrustacea</taxon>
        <taxon>Malacostraca</taxon>
        <taxon>Eumalacostraca</taxon>
        <taxon>Eucarida</taxon>
        <taxon>Decapoda</taxon>
        <taxon>Pleocyemata</taxon>
        <taxon>Astacidea</taxon>
        <taxon>Parastacoidea</taxon>
        <taxon>Parastacidae</taxon>
        <taxon>Cherax</taxon>
    </lineage>
</organism>